<evidence type="ECO:0000313" key="3">
    <source>
        <dbReference type="Proteomes" id="UP000256328"/>
    </source>
</evidence>
<keyword evidence="3" id="KW-1185">Reference proteome</keyword>
<dbReference type="SUPFAM" id="SSF53335">
    <property type="entry name" value="S-adenosyl-L-methionine-dependent methyltransferases"/>
    <property type="match status" value="1"/>
</dbReference>
<dbReference type="PANTHER" id="PTHR43591:SF24">
    <property type="entry name" value="2-METHOXY-6-POLYPRENYL-1,4-BENZOQUINOL METHYLASE, MITOCHONDRIAL"/>
    <property type="match status" value="1"/>
</dbReference>
<dbReference type="Proteomes" id="UP000256328">
    <property type="component" value="Unassembled WGS sequence"/>
</dbReference>
<reference evidence="2 3" key="1">
    <citation type="journal article" date="2018" name="IMA Fungus">
        <title>IMA Genome-F 9: Draft genome sequence of Annulohypoxylon stygium, Aspergillus mulundensis, Berkeleyomyces basicola (syn. Thielaviopsis basicola), Ceratocystis smalleyi, two Cercospora beticola strains, Coleophoma cylindrospora, Fusarium fracticaudum, Phialophora cf. hyalina, and Morchella septimelata.</title>
        <authorList>
            <person name="Wingfield B.D."/>
            <person name="Bills G.F."/>
            <person name="Dong Y."/>
            <person name="Huang W."/>
            <person name="Nel W.J."/>
            <person name="Swalarsk-Parry B.S."/>
            <person name="Vaghefi N."/>
            <person name="Wilken P.M."/>
            <person name="An Z."/>
            <person name="de Beer Z.W."/>
            <person name="De Vos L."/>
            <person name="Chen L."/>
            <person name="Duong T.A."/>
            <person name="Gao Y."/>
            <person name="Hammerbacher A."/>
            <person name="Kikkert J.R."/>
            <person name="Li Y."/>
            <person name="Li H."/>
            <person name="Li K."/>
            <person name="Li Q."/>
            <person name="Liu X."/>
            <person name="Ma X."/>
            <person name="Naidoo K."/>
            <person name="Pethybridge S.J."/>
            <person name="Sun J."/>
            <person name="Steenkamp E.T."/>
            <person name="van der Nest M.A."/>
            <person name="van Wyk S."/>
            <person name="Wingfield M.J."/>
            <person name="Xiong C."/>
            <person name="Yue Q."/>
            <person name="Zhang X."/>
        </authorList>
    </citation>
    <scope>NUCLEOTIDE SEQUENCE [LARGE SCALE GENOMIC DNA]</scope>
    <source>
        <strain evidence="2 3">BP5796</strain>
    </source>
</reference>
<dbReference type="AlphaFoldDB" id="A0A3D8QUM4"/>
<gene>
    <name evidence="2" type="ORF">BP5796_10073</name>
</gene>
<dbReference type="Pfam" id="PF13489">
    <property type="entry name" value="Methyltransf_23"/>
    <property type="match status" value="1"/>
</dbReference>
<name>A0A3D8QUM4_9HELO</name>
<dbReference type="OrthoDB" id="184880at2759"/>
<dbReference type="Gene3D" id="3.40.50.150">
    <property type="entry name" value="Vaccinia Virus protein VP39"/>
    <property type="match status" value="1"/>
</dbReference>
<dbReference type="CDD" id="cd02440">
    <property type="entry name" value="AdoMet_MTases"/>
    <property type="match status" value="1"/>
</dbReference>
<comment type="caution">
    <text evidence="2">The sequence shown here is derived from an EMBL/GenBank/DDBJ whole genome shotgun (WGS) entry which is preliminary data.</text>
</comment>
<dbReference type="PANTHER" id="PTHR43591">
    <property type="entry name" value="METHYLTRANSFERASE"/>
    <property type="match status" value="1"/>
</dbReference>
<sequence>MSRQWRSAHPSLPQAECLSLTSILASDGGEDYNDVRAAFVSESTTLPWLIPGSVQRLSTTSVLSCCESDVDRTFDSDNDSDTSTNTLYSAHDTDYDSEDESRSMEDEWIAEEIMEYRESRGRIYHSYGRRMPKTPWSIAGLLNDILPVSGPPYFEMSEDDMRREQQDLRSAIPLALSRAFRIANPLLDSSHHLWTLLLKDQFYLAPIQKPEKCLDVGTGSGIWIADVADRNPTAMVKGIDIVPTPMEWLPGNAHYGLHDFNEEWDIASQYDLVHARDLQCSVSDWSWFFSQCFKALRPGGWVDCCEADLDIQKAVYQRDGESLGSSWAASPKNGREQPVMSFSVASKFKNWLVNAGFINILEQRIAVPIGGWPEDVRQKNLGVLNQSRLKKGMNELVAKIANSGGEASTQAPTE</sequence>
<dbReference type="GO" id="GO:0008168">
    <property type="term" value="F:methyltransferase activity"/>
    <property type="evidence" value="ECO:0007669"/>
    <property type="project" value="TreeGrafter"/>
</dbReference>
<protein>
    <submittedName>
        <fullName evidence="2">Uncharacterized protein</fullName>
    </submittedName>
</protein>
<feature type="region of interest" description="Disordered" evidence="1">
    <location>
        <begin position="70"/>
        <end position="103"/>
    </location>
</feature>
<organism evidence="2 3">
    <name type="scientific">Coleophoma crateriformis</name>
    <dbReference type="NCBI Taxonomy" id="565419"/>
    <lineage>
        <taxon>Eukaryota</taxon>
        <taxon>Fungi</taxon>
        <taxon>Dikarya</taxon>
        <taxon>Ascomycota</taxon>
        <taxon>Pezizomycotina</taxon>
        <taxon>Leotiomycetes</taxon>
        <taxon>Helotiales</taxon>
        <taxon>Dermateaceae</taxon>
        <taxon>Coleophoma</taxon>
    </lineage>
</organism>
<proteinExistence type="predicted"/>
<evidence type="ECO:0000313" key="2">
    <source>
        <dbReference type="EMBL" id="RDW65381.1"/>
    </source>
</evidence>
<dbReference type="InterPro" id="IPR029063">
    <property type="entry name" value="SAM-dependent_MTases_sf"/>
</dbReference>
<dbReference type="EMBL" id="PDLN01000015">
    <property type="protein sequence ID" value="RDW65381.1"/>
    <property type="molecule type" value="Genomic_DNA"/>
</dbReference>
<accession>A0A3D8QUM4</accession>
<evidence type="ECO:0000256" key="1">
    <source>
        <dbReference type="SAM" id="MobiDB-lite"/>
    </source>
</evidence>